<dbReference type="RefSeq" id="WP_056963080.1">
    <property type="nucleotide sequence ID" value="NZ_AZEU01000103.1"/>
</dbReference>
<sequence length="327" mass="36020">MAKLADVAALAGVSVTTVSRVINNYGSLSEKTKQKVHDAMRELNYAPNTNARSLQGKGTNLVGIIFPGVANPFYGDIVQTLENKLFERGYRVILCNSVNNADKEREYVRMLMANQVDGIISGTHNMTIEEYQRISAPLVSFDRFIADGIPIVSSDNFTGGQVATQGLVRAGAKNIWMFSGANRPQSPTNKRLSGYSEVMQESGLAEHVLALPFRMDADLKWAQIKTTLKNARPDGIFCSDDLTALMVLEVAKQLKIAVPDDLRVVGYDGSQMIQNYFPELATVTQPINSMCALMVDLLIKQIEKSDDKIEMNYELPVQLHAGRTLLG</sequence>
<evidence type="ECO:0000256" key="1">
    <source>
        <dbReference type="ARBA" id="ARBA00022491"/>
    </source>
</evidence>
<dbReference type="SUPFAM" id="SSF53822">
    <property type="entry name" value="Periplasmic binding protein-like I"/>
    <property type="match status" value="1"/>
</dbReference>
<proteinExistence type="predicted"/>
<dbReference type="Pfam" id="PF00356">
    <property type="entry name" value="LacI"/>
    <property type="match status" value="1"/>
</dbReference>
<dbReference type="SUPFAM" id="SSF47413">
    <property type="entry name" value="lambda repressor-like DNA-binding domains"/>
    <property type="match status" value="1"/>
</dbReference>
<dbReference type="EMBL" id="AZEU01000103">
    <property type="protein sequence ID" value="KRL47131.1"/>
    <property type="molecule type" value="Genomic_DNA"/>
</dbReference>
<evidence type="ECO:0000313" key="7">
    <source>
        <dbReference type="Proteomes" id="UP000051790"/>
    </source>
</evidence>
<dbReference type="PROSITE" id="PS00356">
    <property type="entry name" value="HTH_LACI_1"/>
    <property type="match status" value="1"/>
</dbReference>
<name>A0A0R1R154_9LACO</name>
<dbReference type="AlphaFoldDB" id="A0A0R1R154"/>
<dbReference type="SMART" id="SM00354">
    <property type="entry name" value="HTH_LACI"/>
    <property type="match status" value="1"/>
</dbReference>
<accession>A0A0R1R154</accession>
<keyword evidence="2" id="KW-0805">Transcription regulation</keyword>
<dbReference type="PATRIC" id="fig|1423769.4.peg.427"/>
<dbReference type="Gene3D" id="1.10.260.40">
    <property type="entry name" value="lambda repressor-like DNA-binding domains"/>
    <property type="match status" value="1"/>
</dbReference>
<dbReference type="CDD" id="cd06291">
    <property type="entry name" value="PBP1_Qymf-like"/>
    <property type="match status" value="1"/>
</dbReference>
<gene>
    <name evidence="6" type="ORF">FD01_GL000399</name>
</gene>
<dbReference type="InterPro" id="IPR028082">
    <property type="entry name" value="Peripla_BP_I"/>
</dbReference>
<dbReference type="Pfam" id="PF13377">
    <property type="entry name" value="Peripla_BP_3"/>
    <property type="match status" value="1"/>
</dbReference>
<keyword evidence="3" id="KW-0238">DNA-binding</keyword>
<dbReference type="PANTHER" id="PTHR30146:SF95">
    <property type="entry name" value="RIBOSE OPERON REPRESSOR"/>
    <property type="match status" value="1"/>
</dbReference>
<dbReference type="PRINTS" id="PR00036">
    <property type="entry name" value="HTHLACI"/>
</dbReference>
<dbReference type="GO" id="GO:0003700">
    <property type="term" value="F:DNA-binding transcription factor activity"/>
    <property type="evidence" value="ECO:0007669"/>
    <property type="project" value="TreeGrafter"/>
</dbReference>
<evidence type="ECO:0000256" key="4">
    <source>
        <dbReference type="ARBA" id="ARBA00023163"/>
    </source>
</evidence>
<dbReference type="Proteomes" id="UP000051790">
    <property type="component" value="Unassembled WGS sequence"/>
</dbReference>
<keyword evidence="1" id="KW-0678">Repressor</keyword>
<keyword evidence="4" id="KW-0804">Transcription</keyword>
<keyword evidence="7" id="KW-1185">Reference proteome</keyword>
<comment type="caution">
    <text evidence="6">The sequence shown here is derived from an EMBL/GenBank/DDBJ whole genome shotgun (WGS) entry which is preliminary data.</text>
</comment>
<protein>
    <submittedName>
        <fullName evidence="6">Sucrose operon repressor</fullName>
    </submittedName>
</protein>
<dbReference type="CDD" id="cd01392">
    <property type="entry name" value="HTH_LacI"/>
    <property type="match status" value="1"/>
</dbReference>
<dbReference type="OrthoDB" id="9796186at2"/>
<dbReference type="InterPro" id="IPR046335">
    <property type="entry name" value="LacI/GalR-like_sensor"/>
</dbReference>
<evidence type="ECO:0000259" key="5">
    <source>
        <dbReference type="PROSITE" id="PS50932"/>
    </source>
</evidence>
<evidence type="ECO:0000256" key="3">
    <source>
        <dbReference type="ARBA" id="ARBA00023125"/>
    </source>
</evidence>
<feature type="domain" description="HTH lacI-type" evidence="5">
    <location>
        <begin position="2"/>
        <end position="56"/>
    </location>
</feature>
<dbReference type="GO" id="GO:0000976">
    <property type="term" value="F:transcription cis-regulatory region binding"/>
    <property type="evidence" value="ECO:0007669"/>
    <property type="project" value="TreeGrafter"/>
</dbReference>
<dbReference type="PANTHER" id="PTHR30146">
    <property type="entry name" value="LACI-RELATED TRANSCRIPTIONAL REPRESSOR"/>
    <property type="match status" value="1"/>
</dbReference>
<evidence type="ECO:0000313" key="6">
    <source>
        <dbReference type="EMBL" id="KRL47131.1"/>
    </source>
</evidence>
<reference evidence="6 7" key="1">
    <citation type="journal article" date="2015" name="Genome Announc.">
        <title>Expanding the biotechnology potential of lactobacilli through comparative genomics of 213 strains and associated genera.</title>
        <authorList>
            <person name="Sun Z."/>
            <person name="Harris H.M."/>
            <person name="McCann A."/>
            <person name="Guo C."/>
            <person name="Argimon S."/>
            <person name="Zhang W."/>
            <person name="Yang X."/>
            <person name="Jeffery I.B."/>
            <person name="Cooney J.C."/>
            <person name="Kagawa T.F."/>
            <person name="Liu W."/>
            <person name="Song Y."/>
            <person name="Salvetti E."/>
            <person name="Wrobel A."/>
            <person name="Rasinkangas P."/>
            <person name="Parkhill J."/>
            <person name="Rea M.C."/>
            <person name="O'Sullivan O."/>
            <person name="Ritari J."/>
            <person name="Douillard F.P."/>
            <person name="Paul Ross R."/>
            <person name="Yang R."/>
            <person name="Briner A.E."/>
            <person name="Felis G.E."/>
            <person name="de Vos W.M."/>
            <person name="Barrangou R."/>
            <person name="Klaenhammer T.R."/>
            <person name="Caufield P.W."/>
            <person name="Cui Y."/>
            <person name="Zhang H."/>
            <person name="O'Toole P.W."/>
        </authorList>
    </citation>
    <scope>NUCLEOTIDE SEQUENCE [LARGE SCALE GENOMIC DNA]</scope>
    <source>
        <strain evidence="6 7">DSM 13343</strain>
    </source>
</reference>
<dbReference type="InterPro" id="IPR010982">
    <property type="entry name" value="Lambda_DNA-bd_dom_sf"/>
</dbReference>
<evidence type="ECO:0000256" key="2">
    <source>
        <dbReference type="ARBA" id="ARBA00023015"/>
    </source>
</evidence>
<dbReference type="InterPro" id="IPR000843">
    <property type="entry name" value="HTH_LacI"/>
</dbReference>
<dbReference type="PROSITE" id="PS50932">
    <property type="entry name" value="HTH_LACI_2"/>
    <property type="match status" value="1"/>
</dbReference>
<organism evidence="6 7">
    <name type="scientific">Lacticaseibacillus manihotivorans DSM 13343 = JCM 12514</name>
    <dbReference type="NCBI Taxonomy" id="1423769"/>
    <lineage>
        <taxon>Bacteria</taxon>
        <taxon>Bacillati</taxon>
        <taxon>Bacillota</taxon>
        <taxon>Bacilli</taxon>
        <taxon>Lactobacillales</taxon>
        <taxon>Lactobacillaceae</taxon>
        <taxon>Lacticaseibacillus</taxon>
    </lineage>
</organism>
<dbReference type="Gene3D" id="3.40.50.2300">
    <property type="match status" value="2"/>
</dbReference>